<dbReference type="AlphaFoldDB" id="A0A0K2TKP1"/>
<proteinExistence type="predicted"/>
<sequence length="48" mass="5872">GNQNSAYKTRRFLKIFYQHFRQLAFHSIVHLCHQNYQNVIDELNLLHD</sequence>
<name>A0A0K2TKP1_LEPSM</name>
<dbReference type="EMBL" id="HACA01009014">
    <property type="protein sequence ID" value="CDW26375.1"/>
    <property type="molecule type" value="Transcribed_RNA"/>
</dbReference>
<organism evidence="1">
    <name type="scientific">Lepeophtheirus salmonis</name>
    <name type="common">Salmon louse</name>
    <name type="synonym">Caligus salmonis</name>
    <dbReference type="NCBI Taxonomy" id="72036"/>
    <lineage>
        <taxon>Eukaryota</taxon>
        <taxon>Metazoa</taxon>
        <taxon>Ecdysozoa</taxon>
        <taxon>Arthropoda</taxon>
        <taxon>Crustacea</taxon>
        <taxon>Multicrustacea</taxon>
        <taxon>Hexanauplia</taxon>
        <taxon>Copepoda</taxon>
        <taxon>Siphonostomatoida</taxon>
        <taxon>Caligidae</taxon>
        <taxon>Lepeophtheirus</taxon>
    </lineage>
</organism>
<feature type="non-terminal residue" evidence="1">
    <location>
        <position position="1"/>
    </location>
</feature>
<protein>
    <submittedName>
        <fullName evidence="1">Uncharacterized protein</fullName>
    </submittedName>
</protein>
<reference evidence="1" key="1">
    <citation type="submission" date="2014-05" db="EMBL/GenBank/DDBJ databases">
        <authorList>
            <person name="Chronopoulou M."/>
        </authorList>
    </citation>
    <scope>NUCLEOTIDE SEQUENCE</scope>
    <source>
        <tissue evidence="1">Whole organism</tissue>
    </source>
</reference>
<accession>A0A0K2TKP1</accession>
<evidence type="ECO:0000313" key="1">
    <source>
        <dbReference type="EMBL" id="CDW26375.1"/>
    </source>
</evidence>